<comment type="caution">
    <text evidence="1">The sequence shown here is derived from an EMBL/GenBank/DDBJ whole genome shotgun (WGS) entry which is preliminary data.</text>
</comment>
<dbReference type="SUPFAM" id="SSF51197">
    <property type="entry name" value="Clavaminate synthase-like"/>
    <property type="match status" value="1"/>
</dbReference>
<dbReference type="AlphaFoldDB" id="A0A1E1LB03"/>
<evidence type="ECO:0000313" key="2">
    <source>
        <dbReference type="Proteomes" id="UP000178129"/>
    </source>
</evidence>
<dbReference type="Proteomes" id="UP000178129">
    <property type="component" value="Unassembled WGS sequence"/>
</dbReference>
<organism evidence="1 2">
    <name type="scientific">Rhynchosporium graminicola</name>
    <dbReference type="NCBI Taxonomy" id="2792576"/>
    <lineage>
        <taxon>Eukaryota</taxon>
        <taxon>Fungi</taxon>
        <taxon>Dikarya</taxon>
        <taxon>Ascomycota</taxon>
        <taxon>Pezizomycotina</taxon>
        <taxon>Leotiomycetes</taxon>
        <taxon>Helotiales</taxon>
        <taxon>Ploettnerulaceae</taxon>
        <taxon>Rhynchosporium</taxon>
    </lineage>
</organism>
<reference evidence="2" key="1">
    <citation type="submission" date="2016-03" db="EMBL/GenBank/DDBJ databases">
        <authorList>
            <person name="Ploux O."/>
        </authorList>
    </citation>
    <scope>NUCLEOTIDE SEQUENCE [LARGE SCALE GENOMIC DNA]</scope>
    <source>
        <strain evidence="2">UK7</strain>
    </source>
</reference>
<keyword evidence="2" id="KW-1185">Reference proteome</keyword>
<gene>
    <name evidence="1" type="ORF">RCO7_11218</name>
</gene>
<proteinExistence type="predicted"/>
<sequence length="176" mass="19023">MADVNGYAIIRNAVPTELAQKAADTMPGGLVTSVKREKFTEFTVPPVCVKIREHFIKEYGKHGELAQLLETQSVPPPKSINIGIFHETNPDPTKMKTGLKGEVYVTVALTDLSPANGLFIFLAKSHKHTSESASAVGWEESRIDLKAGDAVLWRGDLVYLHSSGGGGKFETLVFGG</sequence>
<dbReference type="InParanoid" id="A0A1E1LB03"/>
<accession>A0A1E1LB03</accession>
<dbReference type="Gene3D" id="2.60.120.620">
    <property type="entry name" value="q2cbj1_9rhob like domain"/>
    <property type="match status" value="1"/>
</dbReference>
<protein>
    <submittedName>
        <fullName evidence="1">Uncharacterized protein</fullName>
    </submittedName>
</protein>
<dbReference type="EMBL" id="FJUW01000043">
    <property type="protein sequence ID" value="CZT07728.1"/>
    <property type="molecule type" value="Genomic_DNA"/>
</dbReference>
<evidence type="ECO:0000313" key="1">
    <source>
        <dbReference type="EMBL" id="CZT07728.1"/>
    </source>
</evidence>
<name>A0A1E1LB03_9HELO</name>